<dbReference type="RefSeq" id="YP_009111100.1">
    <property type="nucleotide sequence ID" value="NC_025830.1"/>
</dbReference>
<organism evidence="1 2">
    <name type="scientific">Escherichia phage Av-05</name>
    <dbReference type="NCBI Taxonomy" id="1527519"/>
    <lineage>
        <taxon>Viruses</taxon>
        <taxon>Duplodnaviria</taxon>
        <taxon>Heunggongvirae</taxon>
        <taxon>Uroviricota</taxon>
        <taxon>Caudoviricetes</taxon>
        <taxon>Vequintavirinae</taxon>
        <taxon>Avunavirus</taxon>
        <taxon>Avunavirus Av05</taxon>
    </lineage>
</organism>
<dbReference type="Proteomes" id="UP000028961">
    <property type="component" value="Segment"/>
</dbReference>
<dbReference type="OrthoDB" id="17079at10239"/>
<dbReference type="EMBL" id="KM190144">
    <property type="protein sequence ID" value="AII27569.1"/>
    <property type="molecule type" value="Genomic_DNA"/>
</dbReference>
<reference evidence="1 2" key="1">
    <citation type="journal article" date="2015" name="Genome Announc.">
        <title>Genomic Analysis of Broad-Host-Range Enterobacteriophage Av-05.</title>
        <authorList>
            <person name="Amarillas L."/>
            <person name="Lopez-Cuevas O."/>
            <person name="Leon-Felix J."/>
            <person name="Castro-Del Campo N."/>
            <person name="Gerba C.P."/>
            <person name="Chaidez C."/>
        </authorList>
    </citation>
    <scope>NUCLEOTIDE SEQUENCE [LARGE SCALE GENOMIC DNA]</scope>
</reference>
<protein>
    <submittedName>
        <fullName evidence="1">Uncharacterized protein</fullName>
    </submittedName>
</protein>
<evidence type="ECO:0000313" key="2">
    <source>
        <dbReference type="Proteomes" id="UP000028961"/>
    </source>
</evidence>
<name>A0A076GCF0_9CAUD</name>
<dbReference type="KEGG" id="vg:22475367"/>
<gene>
    <name evidence="1" type="ORF">Av05_0026</name>
</gene>
<keyword evidence="2" id="KW-1185">Reference proteome</keyword>
<proteinExistence type="predicted"/>
<evidence type="ECO:0000313" key="1">
    <source>
        <dbReference type="EMBL" id="AII27569.1"/>
    </source>
</evidence>
<sequence>MKTIVNAENVSFDKLNDAQKEKAIDLIRERERESNNDFFADSVIEDYKNDILPEYGIDDAVIYWSGFWSQGDGASISTDRVDIEKFLRKVKSLTKFRGIRKLFDLGGYSPLYASIERDNYSRYHHENTVSGYVETMYCGDLTAKQEDLADQLENLLTETIRDLSCKLYRDLESAYDSQFTDEAITESIEANEYRFDIDEDGKVYAIA</sequence>
<accession>A0A076GCF0</accession>
<dbReference type="GeneID" id="22475367"/>